<sequence>MASLRLSVGGKIFETTLATLYKAAADSPLRTILVGCGYLDCNALFIDRDPACFGVLLNLLRTGQLSVPPTIPDNLLFREAHYYGLLDQLRAARHVRLDAGNFKLASSITGRTLLKPNALIRASPNGGCSVANGRVFHVYDWTLQQLPTANLDYMKIVGMEWCDSQNILISGCNNSYQNTGGGGIGLFNPRTAQLKYKFKFTSHEGGDDNDQFSCVTPGNLAVDSSNKMMYCCCKDESYGKQMSGIGAWDITTGQKIGFSCDLGVDAFKLQWLPIRNCLMVAISCSHQCNNNFISIMDPRVKDVHLGCWERGRSYHLKHEGKLVDAVGIEERNCVCVMKKNGRFGFVDLRMQLGSDHEEELFPFVEDQRLRCNSDDDEGPNLGWHGGSLFCSIRNIIVCIVGLDLNGNWVLKLNPNMEEDASMAFLLEGTPYFHFILLHKDVGIMRISMRLMYGRHHHHP</sequence>
<dbReference type="SUPFAM" id="SSF54695">
    <property type="entry name" value="POZ domain"/>
    <property type="match status" value="1"/>
</dbReference>
<dbReference type="GeneID" id="111020714"/>
<dbReference type="SUPFAM" id="SSF50969">
    <property type="entry name" value="YVTN repeat-like/Quinoprotein amine dehydrogenase"/>
    <property type="match status" value="1"/>
</dbReference>
<dbReference type="InterPro" id="IPR003131">
    <property type="entry name" value="T1-type_BTB"/>
</dbReference>
<organism evidence="3 4">
    <name type="scientific">Momordica charantia</name>
    <name type="common">Bitter gourd</name>
    <name type="synonym">Balsam pear</name>
    <dbReference type="NCBI Taxonomy" id="3673"/>
    <lineage>
        <taxon>Eukaryota</taxon>
        <taxon>Viridiplantae</taxon>
        <taxon>Streptophyta</taxon>
        <taxon>Embryophyta</taxon>
        <taxon>Tracheophyta</taxon>
        <taxon>Spermatophyta</taxon>
        <taxon>Magnoliopsida</taxon>
        <taxon>eudicotyledons</taxon>
        <taxon>Gunneridae</taxon>
        <taxon>Pentapetalae</taxon>
        <taxon>rosids</taxon>
        <taxon>fabids</taxon>
        <taxon>Cucurbitales</taxon>
        <taxon>Cucurbitaceae</taxon>
        <taxon>Momordiceae</taxon>
        <taxon>Momordica</taxon>
    </lineage>
</organism>
<dbReference type="InterPro" id="IPR057441">
    <property type="entry name" value="Beta_prop_At2g24240"/>
</dbReference>
<dbReference type="InterPro" id="IPR000210">
    <property type="entry name" value="BTB/POZ_dom"/>
</dbReference>
<dbReference type="GO" id="GO:0051260">
    <property type="term" value="P:protein homooligomerization"/>
    <property type="evidence" value="ECO:0007669"/>
    <property type="project" value="InterPro"/>
</dbReference>
<dbReference type="Proteomes" id="UP000504603">
    <property type="component" value="Unplaced"/>
</dbReference>
<comment type="pathway">
    <text evidence="1">Protein modification; protein ubiquitination.</text>
</comment>
<dbReference type="PANTHER" id="PTHR14499:SF116">
    <property type="entry name" value="OSJNBA0029H02.24 PROTEIN"/>
    <property type="match status" value="1"/>
</dbReference>
<dbReference type="InterPro" id="IPR011333">
    <property type="entry name" value="SKP1/BTB/POZ_sf"/>
</dbReference>
<dbReference type="AlphaFoldDB" id="A0A6J1DFZ3"/>
<protein>
    <submittedName>
        <fullName evidence="4">BTB/POZ domain-containing protein At4g30940-like</fullName>
    </submittedName>
</protein>
<evidence type="ECO:0000256" key="1">
    <source>
        <dbReference type="ARBA" id="ARBA00004906"/>
    </source>
</evidence>
<proteinExistence type="predicted"/>
<gene>
    <name evidence="4" type="primary">LOC111020714</name>
</gene>
<dbReference type="Pfam" id="PF25279">
    <property type="entry name" value="Beta_prop_At2g24240"/>
    <property type="match status" value="1"/>
</dbReference>
<feature type="domain" description="BTB" evidence="2">
    <location>
        <begin position="2"/>
        <end position="101"/>
    </location>
</feature>
<dbReference type="PANTHER" id="PTHR14499">
    <property type="entry name" value="POTASSIUM CHANNEL TETRAMERIZATION DOMAIN-CONTAINING"/>
    <property type="match status" value="1"/>
</dbReference>
<dbReference type="SMART" id="SM00225">
    <property type="entry name" value="BTB"/>
    <property type="match status" value="1"/>
</dbReference>
<dbReference type="Pfam" id="PF02214">
    <property type="entry name" value="BTB_2"/>
    <property type="match status" value="1"/>
</dbReference>
<evidence type="ECO:0000313" key="4">
    <source>
        <dbReference type="RefSeq" id="XP_022153145.1"/>
    </source>
</evidence>
<dbReference type="KEGG" id="mcha:111020714"/>
<reference evidence="4" key="1">
    <citation type="submission" date="2025-08" db="UniProtKB">
        <authorList>
            <consortium name="RefSeq"/>
        </authorList>
    </citation>
    <scope>IDENTIFICATION</scope>
    <source>
        <strain evidence="4">OHB3-1</strain>
    </source>
</reference>
<accession>A0A6J1DFZ3</accession>
<dbReference type="CDD" id="cd18316">
    <property type="entry name" value="BTB_POZ_KCTD-like"/>
    <property type="match status" value="1"/>
</dbReference>
<dbReference type="RefSeq" id="XP_022153145.1">
    <property type="nucleotide sequence ID" value="XM_022297453.1"/>
</dbReference>
<evidence type="ECO:0000313" key="3">
    <source>
        <dbReference type="Proteomes" id="UP000504603"/>
    </source>
</evidence>
<keyword evidence="3" id="KW-1185">Reference proteome</keyword>
<dbReference type="OrthoDB" id="2414723at2759"/>
<name>A0A6J1DFZ3_MOMCH</name>
<dbReference type="Gene3D" id="3.30.710.10">
    <property type="entry name" value="Potassium Channel Kv1.1, Chain A"/>
    <property type="match status" value="1"/>
</dbReference>
<evidence type="ECO:0000259" key="2">
    <source>
        <dbReference type="SMART" id="SM00225"/>
    </source>
</evidence>
<dbReference type="InterPro" id="IPR011044">
    <property type="entry name" value="Quino_amine_DH_bsu"/>
</dbReference>